<keyword evidence="2" id="KW-0456">Lyase</keyword>
<dbReference type="RefSeq" id="WP_170153195.1">
    <property type="nucleotide sequence ID" value="NZ_QNRK01000013.1"/>
</dbReference>
<evidence type="ECO:0000256" key="2">
    <source>
        <dbReference type="ARBA" id="ARBA00023239"/>
    </source>
</evidence>
<dbReference type="InterPro" id="IPR036409">
    <property type="entry name" value="Aldolase_II/adducin_N_sf"/>
</dbReference>
<dbReference type="InterPro" id="IPR050197">
    <property type="entry name" value="Aldolase_class_II_sugar_metab"/>
</dbReference>
<protein>
    <submittedName>
        <fullName evidence="4">L-fuculose-phosphate aldolase</fullName>
    </submittedName>
</protein>
<evidence type="ECO:0000259" key="3">
    <source>
        <dbReference type="SMART" id="SM01007"/>
    </source>
</evidence>
<organism evidence="4 5">
    <name type="scientific">Roseiarcus fermentans</name>
    <dbReference type="NCBI Taxonomy" id="1473586"/>
    <lineage>
        <taxon>Bacteria</taxon>
        <taxon>Pseudomonadati</taxon>
        <taxon>Pseudomonadota</taxon>
        <taxon>Alphaproteobacteria</taxon>
        <taxon>Hyphomicrobiales</taxon>
        <taxon>Roseiarcaceae</taxon>
        <taxon>Roseiarcus</taxon>
    </lineage>
</organism>
<gene>
    <name evidence="4" type="ORF">DFR50_11331</name>
</gene>
<feature type="domain" description="Class II aldolase/adducin N-terminal" evidence="3">
    <location>
        <begin position="10"/>
        <end position="187"/>
    </location>
</feature>
<keyword evidence="1" id="KW-0479">Metal-binding</keyword>
<dbReference type="EMBL" id="QNRK01000013">
    <property type="protein sequence ID" value="RBP12842.1"/>
    <property type="molecule type" value="Genomic_DNA"/>
</dbReference>
<sequence>MATTEKALREQVVAAAARIAGAGFGGAAGGDISARGGDSIVITPSGAAYPSLRPTMLATMSLAGEYGAWKGPTKPASEWRIHLDIARARPDVGAVVRFQPPYATALAMAHKSIPAAHSMIALFGAAEIACTKYAPIGTRELADLAVEALGEGHAALLGNYGAVTTGGTLEAALARAFELETLARLYAIALSIGRPRVLAEEEVFRIADRLKTAGSDIEARVEALAAEPASPAKAKPKIKGAARVPAKRKRIAGKRGKA</sequence>
<dbReference type="Gene3D" id="3.40.225.10">
    <property type="entry name" value="Class II aldolase/adducin N-terminal domain"/>
    <property type="match status" value="1"/>
</dbReference>
<dbReference type="SUPFAM" id="SSF53639">
    <property type="entry name" value="AraD/HMP-PK domain-like"/>
    <property type="match status" value="1"/>
</dbReference>
<dbReference type="Proteomes" id="UP000253529">
    <property type="component" value="Unassembled WGS sequence"/>
</dbReference>
<dbReference type="Pfam" id="PF00596">
    <property type="entry name" value="Aldolase_II"/>
    <property type="match status" value="1"/>
</dbReference>
<proteinExistence type="predicted"/>
<evidence type="ECO:0000313" key="5">
    <source>
        <dbReference type="Proteomes" id="UP000253529"/>
    </source>
</evidence>
<comment type="caution">
    <text evidence="4">The sequence shown here is derived from an EMBL/GenBank/DDBJ whole genome shotgun (WGS) entry which is preliminary data.</text>
</comment>
<dbReference type="GO" id="GO:0005829">
    <property type="term" value="C:cytosol"/>
    <property type="evidence" value="ECO:0007669"/>
    <property type="project" value="TreeGrafter"/>
</dbReference>
<dbReference type="AlphaFoldDB" id="A0A366FDU2"/>
<dbReference type="PANTHER" id="PTHR22789:SF0">
    <property type="entry name" value="3-OXO-TETRONATE 4-PHOSPHATE DECARBOXYLASE-RELATED"/>
    <property type="match status" value="1"/>
</dbReference>
<dbReference type="SMART" id="SM01007">
    <property type="entry name" value="Aldolase_II"/>
    <property type="match status" value="1"/>
</dbReference>
<evidence type="ECO:0000313" key="4">
    <source>
        <dbReference type="EMBL" id="RBP12842.1"/>
    </source>
</evidence>
<keyword evidence="5" id="KW-1185">Reference proteome</keyword>
<dbReference type="PANTHER" id="PTHR22789">
    <property type="entry name" value="FUCULOSE PHOSPHATE ALDOLASE"/>
    <property type="match status" value="1"/>
</dbReference>
<dbReference type="GO" id="GO:0016832">
    <property type="term" value="F:aldehyde-lyase activity"/>
    <property type="evidence" value="ECO:0007669"/>
    <property type="project" value="TreeGrafter"/>
</dbReference>
<dbReference type="GO" id="GO:0046872">
    <property type="term" value="F:metal ion binding"/>
    <property type="evidence" value="ECO:0007669"/>
    <property type="project" value="UniProtKB-KW"/>
</dbReference>
<evidence type="ECO:0000256" key="1">
    <source>
        <dbReference type="ARBA" id="ARBA00022723"/>
    </source>
</evidence>
<accession>A0A366FDU2</accession>
<dbReference type="InterPro" id="IPR001303">
    <property type="entry name" value="Aldolase_II/adducin_N"/>
</dbReference>
<reference evidence="4 5" key="1">
    <citation type="submission" date="2018-06" db="EMBL/GenBank/DDBJ databases">
        <title>Genomic Encyclopedia of Type Strains, Phase IV (KMG-IV): sequencing the most valuable type-strain genomes for metagenomic binning, comparative biology and taxonomic classification.</title>
        <authorList>
            <person name="Goeker M."/>
        </authorList>
    </citation>
    <scope>NUCLEOTIDE SEQUENCE [LARGE SCALE GENOMIC DNA]</scope>
    <source>
        <strain evidence="4 5">DSM 24875</strain>
    </source>
</reference>
<dbReference type="GO" id="GO:0019323">
    <property type="term" value="P:pentose catabolic process"/>
    <property type="evidence" value="ECO:0007669"/>
    <property type="project" value="TreeGrafter"/>
</dbReference>
<name>A0A366FDU2_9HYPH</name>